<dbReference type="EMBL" id="BPVZ01000313">
    <property type="protein sequence ID" value="GKV49692.1"/>
    <property type="molecule type" value="Genomic_DNA"/>
</dbReference>
<evidence type="ECO:0000256" key="1">
    <source>
        <dbReference type="SAM" id="MobiDB-lite"/>
    </source>
</evidence>
<dbReference type="PANTHER" id="PTHR33116">
    <property type="entry name" value="REVERSE TRANSCRIPTASE ZINC-BINDING DOMAIN-CONTAINING PROTEIN-RELATED-RELATED"/>
    <property type="match status" value="1"/>
</dbReference>
<protein>
    <recommendedName>
        <fullName evidence="2">RRM domain-containing protein</fullName>
    </recommendedName>
</protein>
<dbReference type="Proteomes" id="UP001054252">
    <property type="component" value="Unassembled WGS sequence"/>
</dbReference>
<dbReference type="Gene3D" id="3.30.70.330">
    <property type="match status" value="1"/>
</dbReference>
<keyword evidence="4" id="KW-1185">Reference proteome</keyword>
<evidence type="ECO:0000259" key="2">
    <source>
        <dbReference type="Pfam" id="PF00076"/>
    </source>
</evidence>
<evidence type="ECO:0000313" key="3">
    <source>
        <dbReference type="EMBL" id="GKV49692.1"/>
    </source>
</evidence>
<comment type="caution">
    <text evidence="3">The sequence shown here is derived from an EMBL/GenBank/DDBJ whole genome shotgun (WGS) entry which is preliminary data.</text>
</comment>
<gene>
    <name evidence="3" type="ORF">SLEP1_g56430</name>
</gene>
<dbReference type="SUPFAM" id="SSF54928">
    <property type="entry name" value="RNA-binding domain, RBD"/>
    <property type="match status" value="1"/>
</dbReference>
<organism evidence="3 4">
    <name type="scientific">Rubroshorea leprosula</name>
    <dbReference type="NCBI Taxonomy" id="152421"/>
    <lineage>
        <taxon>Eukaryota</taxon>
        <taxon>Viridiplantae</taxon>
        <taxon>Streptophyta</taxon>
        <taxon>Embryophyta</taxon>
        <taxon>Tracheophyta</taxon>
        <taxon>Spermatophyta</taxon>
        <taxon>Magnoliopsida</taxon>
        <taxon>eudicotyledons</taxon>
        <taxon>Gunneridae</taxon>
        <taxon>Pentapetalae</taxon>
        <taxon>rosids</taxon>
        <taxon>malvids</taxon>
        <taxon>Malvales</taxon>
        <taxon>Dipterocarpaceae</taxon>
        <taxon>Rubroshorea</taxon>
    </lineage>
</organism>
<feature type="domain" description="RRM" evidence="2">
    <location>
        <begin position="63"/>
        <end position="109"/>
    </location>
</feature>
<dbReference type="Gene3D" id="3.60.10.10">
    <property type="entry name" value="Endonuclease/exonuclease/phosphatase"/>
    <property type="match status" value="1"/>
</dbReference>
<dbReference type="InterPro" id="IPR000504">
    <property type="entry name" value="RRM_dom"/>
</dbReference>
<feature type="compositionally biased region" description="Low complexity" evidence="1">
    <location>
        <begin position="234"/>
        <end position="244"/>
    </location>
</feature>
<dbReference type="SUPFAM" id="SSF56219">
    <property type="entry name" value="DNase I-like"/>
    <property type="match status" value="1"/>
</dbReference>
<feature type="region of interest" description="Disordered" evidence="1">
    <location>
        <begin position="225"/>
        <end position="252"/>
    </location>
</feature>
<dbReference type="PANTHER" id="PTHR33116:SF78">
    <property type="entry name" value="OS12G0587133 PROTEIN"/>
    <property type="match status" value="1"/>
</dbReference>
<reference evidence="3 4" key="1">
    <citation type="journal article" date="2021" name="Commun. Biol.">
        <title>The genome of Shorea leprosula (Dipterocarpaceae) highlights the ecological relevance of drought in aseasonal tropical rainforests.</title>
        <authorList>
            <person name="Ng K.K.S."/>
            <person name="Kobayashi M.J."/>
            <person name="Fawcett J.A."/>
            <person name="Hatakeyama M."/>
            <person name="Paape T."/>
            <person name="Ng C.H."/>
            <person name="Ang C.C."/>
            <person name="Tnah L.H."/>
            <person name="Lee C.T."/>
            <person name="Nishiyama T."/>
            <person name="Sese J."/>
            <person name="O'Brien M.J."/>
            <person name="Copetti D."/>
            <person name="Mohd Noor M.I."/>
            <person name="Ong R.C."/>
            <person name="Putra M."/>
            <person name="Sireger I.Z."/>
            <person name="Indrioko S."/>
            <person name="Kosugi Y."/>
            <person name="Izuno A."/>
            <person name="Isagi Y."/>
            <person name="Lee S.L."/>
            <person name="Shimizu K.K."/>
        </authorList>
    </citation>
    <scope>NUCLEOTIDE SEQUENCE [LARGE SCALE GENOMIC DNA]</scope>
    <source>
        <strain evidence="3">214</strain>
    </source>
</reference>
<dbReference type="GO" id="GO:0003723">
    <property type="term" value="F:RNA binding"/>
    <property type="evidence" value="ECO:0007669"/>
    <property type="project" value="InterPro"/>
</dbReference>
<dbReference type="AlphaFoldDB" id="A0AAV5MMM8"/>
<evidence type="ECO:0000313" key="4">
    <source>
        <dbReference type="Proteomes" id="UP001054252"/>
    </source>
</evidence>
<proteinExistence type="predicted"/>
<dbReference type="InterPro" id="IPR012677">
    <property type="entry name" value="Nucleotide-bd_a/b_plait_sf"/>
</dbReference>
<dbReference type="InterPro" id="IPR035979">
    <property type="entry name" value="RBD_domain_sf"/>
</dbReference>
<dbReference type="InterPro" id="IPR036691">
    <property type="entry name" value="Endo/exonu/phosph_ase_sf"/>
</dbReference>
<feature type="compositionally biased region" description="Polar residues" evidence="1">
    <location>
        <begin position="25"/>
        <end position="34"/>
    </location>
</feature>
<name>A0AAV5MMM8_9ROSI</name>
<accession>A0AAV5MMM8</accession>
<sequence length="981" mass="114443">MRGRERNKTAGTRVRRSARSREFSRQQGWYQPRQTELGKRRIGQRNHDRGGYNWKIYNQATPLYFTNFPDDWSYGDMWRTFAKYGRVYDIYSPTKKDKNGKRFGFVRFLEVKNEAELEHQLVHAVESIPTLQEKFLMEGYFSCKVKPMGFKLVLLEGVDKDEIKDLVNIAPEWLGQWFKEVQPCDGDDVIASPIYVGVQAQVQWSSEDCLDVEDNMATRDWIEEEQPSRSQELVASGGVRSSRGVEGGGMRMDNHVTCDRDHNEVSADFVLESNFEQLNSNGEEKEAEGIMGEKNSKNNCQQAYSLNGLMDHGVGNGLVGLIVEPNVQWHDPRREIKSLGRNELPTNEIREEAMEMITNKDDETRAVEDRASRFTKSLLLSAEQIWQFAKQIGVADYGNEVEIVQKIKAMEARDKEEMQRAKEIEAGGRRKLWHDIKDLIEIRGGNWCLMGDFNSIKNEEERVGRSGSRCEIRNFADFIREAGLVDLSLIGRKFTWYQANGSSMSRLDRFLLSKEWLNNWGDLKQKGLNRTVSDHCPLLLKNEVQDWGSKPFRRFDAWLDRPGFKEKVTEVWNKIEVTGWMGYKGLFEGFEVGLNGMQVSHLQFADDTIIFGKATEENVWATKCIMRIFEVVSGLKINYGKSQLMGVCVEEDWQMRMAFMLNCKQGVMPFKYLGVPIGGNPRNVIMWKPLIESFKKKLSGWKDWQLVRSVLWRVLEAKYGNIGHNWVSWVSEGRNMGSLWWRDVRNINQVGPKKGWLENGFRLVVGEGKKVRFWWDLWAGDEVLANKYPRLFLLLTGKHNSISKMGCWQDGNWTWALRWRHKLFTWEENQLQDLMTIIEAINLQQGKIDEWTWIYDKKGLYIAKSGYLLLKQHLGNVDGWPYNKLWIPSIPSKEILDAFKQQFSLFKERSTTEGWITLWCSVLWAIWLARNEMIFWNRKANEVTIMELAQIRAFHWISGKSKLPRFDFNNWKLEPMLSMRK</sequence>
<dbReference type="Pfam" id="PF00076">
    <property type="entry name" value="RRM_1"/>
    <property type="match status" value="1"/>
</dbReference>
<feature type="region of interest" description="Disordered" evidence="1">
    <location>
        <begin position="1"/>
        <end position="37"/>
    </location>
</feature>